<evidence type="ECO:0000313" key="3">
    <source>
        <dbReference type="Proteomes" id="UP001519348"/>
    </source>
</evidence>
<dbReference type="Gene3D" id="3.40.50.300">
    <property type="entry name" value="P-loop containing nucleotide triphosphate hydrolases"/>
    <property type="match status" value="2"/>
</dbReference>
<dbReference type="PANTHER" id="PTHR34383:SF3">
    <property type="entry name" value="POLYPHOSPHATE:AMP PHOSPHOTRANSFERASE"/>
    <property type="match status" value="1"/>
</dbReference>
<dbReference type="InterPro" id="IPR022488">
    <property type="entry name" value="PPK2-related"/>
</dbReference>
<comment type="caution">
    <text evidence="2">The sequence shown here is derived from an EMBL/GenBank/DDBJ whole genome shotgun (WGS) entry which is preliminary data.</text>
</comment>
<dbReference type="SUPFAM" id="SSF52540">
    <property type="entry name" value="P-loop containing nucleoside triphosphate hydrolases"/>
    <property type="match status" value="2"/>
</dbReference>
<accession>A0ABS4HMY6</accession>
<proteinExistence type="predicted"/>
<dbReference type="PANTHER" id="PTHR34383">
    <property type="entry name" value="POLYPHOSPHATE:AMP PHOSPHOTRANSFERASE-RELATED"/>
    <property type="match status" value="1"/>
</dbReference>
<organism evidence="2 3">
    <name type="scientific">Jeotgalicoccus aerolatus</name>
    <dbReference type="NCBI Taxonomy" id="709510"/>
    <lineage>
        <taxon>Bacteria</taxon>
        <taxon>Bacillati</taxon>
        <taxon>Bacillota</taxon>
        <taxon>Bacilli</taxon>
        <taxon>Bacillales</taxon>
        <taxon>Staphylococcaceae</taxon>
        <taxon>Jeotgalicoccus</taxon>
    </lineage>
</organism>
<gene>
    <name evidence="2" type="ORF">J2Z27_001308</name>
</gene>
<evidence type="ECO:0000313" key="2">
    <source>
        <dbReference type="EMBL" id="MBP1952260.1"/>
    </source>
</evidence>
<feature type="domain" description="Polyphosphate kinase-2-related" evidence="1">
    <location>
        <begin position="250"/>
        <end position="471"/>
    </location>
</feature>
<dbReference type="Proteomes" id="UP001519348">
    <property type="component" value="Unassembled WGS sequence"/>
</dbReference>
<reference evidence="2 3" key="1">
    <citation type="submission" date="2021-03" db="EMBL/GenBank/DDBJ databases">
        <title>Genomic Encyclopedia of Type Strains, Phase IV (KMG-IV): sequencing the most valuable type-strain genomes for metagenomic binning, comparative biology and taxonomic classification.</title>
        <authorList>
            <person name="Goeker M."/>
        </authorList>
    </citation>
    <scope>NUCLEOTIDE SEQUENCE [LARGE SCALE GENOMIC DNA]</scope>
    <source>
        <strain evidence="2 3">DSM 22420</strain>
    </source>
</reference>
<dbReference type="EMBL" id="JAGGKN010000004">
    <property type="protein sequence ID" value="MBP1952260.1"/>
    <property type="molecule type" value="Genomic_DNA"/>
</dbReference>
<sequence length="480" mass="57190">MMISIDKALEFELGEVTRQAYEMNIPVMIIIEGAPASGKSRLANALYMSLDAKYTDFVAARPPQESDLRYPFLHRYWYHLPKNGNINIHFRSWYSQYIEYKDFDIKRNINTDFKQIEKDMKNFEETLKNNGYEILKFYINTDKKVRDRHLQKLKDNPVLKWKAEEFQSRLQHYDYDTEMKHFLDLNTELPWTCIDFHNKEDAAANLYSKIIEQLKKRINSAPEQTTDQDGMFTDHFKTKMFTFDLKKEKIKKKEYKEILPKLQSRMREIQFQLYQKKIPLVLVYEGMDAAGKGGNIKRTRALLDPTGYKNNATGPPSNIELNHHYLWRFAKRIPKSGHIGFFDRSWYGRVLVERVEGFAKTREWQQAYGEINDYEKSLHNSGAIIIKFFLSLDKDEQLERFKERENTPEKQWKITDEDWRNRENWALYLEASEDMINKTNTSYAPWKIIPANDKRFARITALKTIIEICEERLAEANKRV</sequence>
<dbReference type="Pfam" id="PF03976">
    <property type="entry name" value="PPK2"/>
    <property type="match status" value="2"/>
</dbReference>
<name>A0ABS4HMY6_9STAP</name>
<feature type="domain" description="Polyphosphate kinase-2-related" evidence="1">
    <location>
        <begin position="8"/>
        <end position="217"/>
    </location>
</feature>
<dbReference type="InterPro" id="IPR027417">
    <property type="entry name" value="P-loop_NTPase"/>
</dbReference>
<evidence type="ECO:0000259" key="1">
    <source>
        <dbReference type="Pfam" id="PF03976"/>
    </source>
</evidence>
<keyword evidence="3" id="KW-1185">Reference proteome</keyword>
<protein>
    <submittedName>
        <fullName evidence="2">Polyphosphate:AMP phosphotransferase</fullName>
    </submittedName>
</protein>